<evidence type="ECO:0000313" key="2">
    <source>
        <dbReference type="EMBL" id="KUI59648.1"/>
    </source>
</evidence>
<dbReference type="EMBL" id="KN714734">
    <property type="protein sequence ID" value="KUI59648.1"/>
    <property type="molecule type" value="Genomic_DNA"/>
</dbReference>
<accession>A0A194V6W5</accession>
<proteinExistence type="predicted"/>
<gene>
    <name evidence="2" type="ORF">VP1G_06899</name>
</gene>
<keyword evidence="3" id="KW-1185">Reference proteome</keyword>
<feature type="compositionally biased region" description="Basic residues" evidence="1">
    <location>
        <begin position="70"/>
        <end position="89"/>
    </location>
</feature>
<organism evidence="2 3">
    <name type="scientific">Cytospora mali</name>
    <name type="common">Apple Valsa canker fungus</name>
    <name type="synonym">Valsa mali</name>
    <dbReference type="NCBI Taxonomy" id="578113"/>
    <lineage>
        <taxon>Eukaryota</taxon>
        <taxon>Fungi</taxon>
        <taxon>Dikarya</taxon>
        <taxon>Ascomycota</taxon>
        <taxon>Pezizomycotina</taxon>
        <taxon>Sordariomycetes</taxon>
        <taxon>Sordariomycetidae</taxon>
        <taxon>Diaporthales</taxon>
        <taxon>Cytosporaceae</taxon>
        <taxon>Cytospora</taxon>
    </lineage>
</organism>
<dbReference type="Proteomes" id="UP000078576">
    <property type="component" value="Unassembled WGS sequence"/>
</dbReference>
<evidence type="ECO:0000313" key="3">
    <source>
        <dbReference type="Proteomes" id="UP000078576"/>
    </source>
</evidence>
<evidence type="ECO:0000256" key="1">
    <source>
        <dbReference type="SAM" id="MobiDB-lite"/>
    </source>
</evidence>
<name>A0A194V6W5_CYTMA</name>
<feature type="region of interest" description="Disordered" evidence="1">
    <location>
        <begin position="60"/>
        <end position="104"/>
    </location>
</feature>
<dbReference type="OrthoDB" id="5237936at2759"/>
<reference evidence="3" key="1">
    <citation type="submission" date="2014-12" db="EMBL/GenBank/DDBJ databases">
        <title>Genome Sequence of Valsa Canker Pathogens Uncovers a Specific Adaption of Colonization on Woody Bark.</title>
        <authorList>
            <person name="Yin Z."/>
            <person name="Liu H."/>
            <person name="Gao X."/>
            <person name="Li Z."/>
            <person name="Song N."/>
            <person name="Ke X."/>
            <person name="Dai Q."/>
            <person name="Wu Y."/>
            <person name="Sun Y."/>
            <person name="Xu J.-R."/>
            <person name="Kang Z.K."/>
            <person name="Wang L."/>
            <person name="Huang L."/>
        </authorList>
    </citation>
    <scope>NUCLEOTIDE SEQUENCE [LARGE SCALE GENOMIC DNA]</scope>
    <source>
        <strain evidence="3">SXYL134</strain>
    </source>
</reference>
<protein>
    <submittedName>
        <fullName evidence="2">Uncharacterized protein</fullName>
    </submittedName>
</protein>
<sequence>MPSFSSHHCTKCRRVGDKRCIALGHYLECPNHPGTFSSQTSECVKCVQFKKREQRLARMATDNENTKPAGCHKKEKAKEKAPHRKIMKQLRKEQRDKRKSNGSS</sequence>
<dbReference type="AlphaFoldDB" id="A0A194V6W5"/>